<evidence type="ECO:0000313" key="2">
    <source>
        <dbReference type="Proteomes" id="UP000244073"/>
    </source>
</evidence>
<dbReference type="EMBL" id="MSFN02000004">
    <property type="protein sequence ID" value="PTU21023.1"/>
    <property type="molecule type" value="Genomic_DNA"/>
</dbReference>
<name>A0A2T5LXQ1_9EURO</name>
<dbReference type="GeneID" id="63814098"/>
<dbReference type="AlphaFoldDB" id="A0A2T5LXQ1"/>
<accession>A0A2T5LXQ1</accession>
<reference evidence="1 2" key="1">
    <citation type="journal article" date="2018" name="Proc. Natl. Acad. Sci. U.S.A.">
        <title>Linking secondary metabolites to gene clusters through genome sequencing of six diverse Aspergillus species.</title>
        <authorList>
            <person name="Kaerboelling I."/>
            <person name="Vesth T.C."/>
            <person name="Frisvad J.C."/>
            <person name="Nybo J.L."/>
            <person name="Theobald S."/>
            <person name="Kuo A."/>
            <person name="Bowyer P."/>
            <person name="Matsuda Y."/>
            <person name="Mondo S."/>
            <person name="Lyhne E.K."/>
            <person name="Kogle M.E."/>
            <person name="Clum A."/>
            <person name="Lipzen A."/>
            <person name="Salamov A."/>
            <person name="Ngan C.Y."/>
            <person name="Daum C."/>
            <person name="Chiniquy J."/>
            <person name="Barry K."/>
            <person name="LaButti K."/>
            <person name="Haridas S."/>
            <person name="Simmons B.A."/>
            <person name="Magnuson J.K."/>
            <person name="Mortensen U.H."/>
            <person name="Larsen T.O."/>
            <person name="Grigoriev I.V."/>
            <person name="Baker S.E."/>
            <person name="Andersen M.R."/>
        </authorList>
    </citation>
    <scope>NUCLEOTIDE SEQUENCE [LARGE SCALE GENOMIC DNA]</scope>
    <source>
        <strain evidence="1 2">IBT 24754</strain>
    </source>
</reference>
<evidence type="ECO:0000313" key="1">
    <source>
        <dbReference type="EMBL" id="PTU21023.1"/>
    </source>
</evidence>
<protein>
    <submittedName>
        <fullName evidence="1">Uncharacterized protein</fullName>
    </submittedName>
</protein>
<comment type="caution">
    <text evidence="1">The sequence shown here is derived from an EMBL/GenBank/DDBJ whole genome shotgun (WGS) entry which is preliminary data.</text>
</comment>
<sequence length="53" mass="5963">MFDAQSDGLSSPLAFVTNRFLPKHIQTATNSRHCKISFLLFDCPQLISLLLLL</sequence>
<dbReference type="RefSeq" id="XP_040752415.1">
    <property type="nucleotide sequence ID" value="XM_040897216.1"/>
</dbReference>
<gene>
    <name evidence="1" type="ORF">P175DRAFT_0501653</name>
</gene>
<dbReference type="VEuPathDB" id="FungiDB:P175DRAFT_0501653"/>
<organism evidence="1 2">
    <name type="scientific">Aspergillus ochraceoroseus IBT 24754</name>
    <dbReference type="NCBI Taxonomy" id="1392256"/>
    <lineage>
        <taxon>Eukaryota</taxon>
        <taxon>Fungi</taxon>
        <taxon>Dikarya</taxon>
        <taxon>Ascomycota</taxon>
        <taxon>Pezizomycotina</taxon>
        <taxon>Eurotiomycetes</taxon>
        <taxon>Eurotiomycetidae</taxon>
        <taxon>Eurotiales</taxon>
        <taxon>Aspergillaceae</taxon>
        <taxon>Aspergillus</taxon>
        <taxon>Aspergillus subgen. Nidulantes</taxon>
    </lineage>
</organism>
<proteinExistence type="predicted"/>
<dbReference type="Proteomes" id="UP000244073">
    <property type="component" value="Unassembled WGS sequence"/>
</dbReference>